<evidence type="ECO:0000313" key="1">
    <source>
        <dbReference type="EMBL" id="VTT61471.1"/>
    </source>
</evidence>
<protein>
    <submittedName>
        <fullName evidence="1">Uncharacterized protein</fullName>
    </submittedName>
</protein>
<dbReference type="AlphaFoldDB" id="A0A5Q3FEJ9"/>
<gene>
    <name evidence="1" type="ORF">C2S_14577</name>
</gene>
<dbReference type="Proteomes" id="UP000760494">
    <property type="component" value="Unassembled WGS sequence"/>
</dbReference>
<organism evidence="1 2">
    <name type="scientific">Fusarium fujikuroi</name>
    <name type="common">Bakanae and foot rot disease fungus</name>
    <name type="synonym">Gibberella fujikuroi</name>
    <dbReference type="NCBI Taxonomy" id="5127"/>
    <lineage>
        <taxon>Eukaryota</taxon>
        <taxon>Fungi</taxon>
        <taxon>Dikarya</taxon>
        <taxon>Ascomycota</taxon>
        <taxon>Pezizomycotina</taxon>
        <taxon>Sordariomycetes</taxon>
        <taxon>Hypocreomycetidae</taxon>
        <taxon>Hypocreales</taxon>
        <taxon>Nectriaceae</taxon>
        <taxon>Fusarium</taxon>
        <taxon>Fusarium fujikuroi species complex</taxon>
    </lineage>
</organism>
<comment type="caution">
    <text evidence="1">The sequence shown here is derived from an EMBL/GenBank/DDBJ whole genome shotgun (WGS) entry which is preliminary data.</text>
</comment>
<accession>A0A5Q3FEJ9</accession>
<sequence>MERNATYITLTEPLGYFSEFDAFRIQRCIQLLIGRHYLSQLTSNPVSSCQQLKSRYLDADGSALGSSVSHHHIEPQVTEQKEGLHFMSVASANVDSLFASWSNYSADTSGSWVSVGIPVPILTFAWALFVDESLLQ</sequence>
<proteinExistence type="predicted"/>
<reference evidence="1" key="1">
    <citation type="submission" date="2019-05" db="EMBL/GenBank/DDBJ databases">
        <authorList>
            <person name="Piombo E."/>
        </authorList>
    </citation>
    <scope>NUCLEOTIDE SEQUENCE</scope>
    <source>
        <strain evidence="1">C2S</strain>
    </source>
</reference>
<dbReference type="EMBL" id="CABFJX010000060">
    <property type="protein sequence ID" value="VTT61471.1"/>
    <property type="molecule type" value="Genomic_DNA"/>
</dbReference>
<name>A0A5Q3FEJ9_FUSFU</name>
<evidence type="ECO:0000313" key="2">
    <source>
        <dbReference type="Proteomes" id="UP000760494"/>
    </source>
</evidence>